<keyword evidence="2" id="KW-1185">Reference proteome</keyword>
<organism evidence="1 2">
    <name type="scientific">Moesziomyces aphidis</name>
    <name type="common">Pseudozyma aphidis</name>
    <dbReference type="NCBI Taxonomy" id="84754"/>
    <lineage>
        <taxon>Eukaryota</taxon>
        <taxon>Fungi</taxon>
        <taxon>Dikarya</taxon>
        <taxon>Basidiomycota</taxon>
        <taxon>Ustilaginomycotina</taxon>
        <taxon>Ustilaginomycetes</taxon>
        <taxon>Ustilaginales</taxon>
        <taxon>Ustilaginaceae</taxon>
        <taxon>Moesziomyces</taxon>
    </lineage>
</organism>
<dbReference type="HOGENOM" id="CLU_2264862_0_0_1"/>
<accession>W3VMY1</accession>
<dbReference type="AlphaFoldDB" id="W3VMY1"/>
<dbReference type="EMBL" id="AWNI01000009">
    <property type="protein sequence ID" value="ETS62924.1"/>
    <property type="molecule type" value="Genomic_DNA"/>
</dbReference>
<gene>
    <name evidence="1" type="ORF">PaG_02692</name>
</gene>
<dbReference type="Proteomes" id="UP000019462">
    <property type="component" value="Unassembled WGS sequence"/>
</dbReference>
<evidence type="ECO:0000313" key="2">
    <source>
        <dbReference type="Proteomes" id="UP000019462"/>
    </source>
</evidence>
<sequence>MLAATQETIGHDDVEDRAIIANVDADPLGAKVAEGMTGTFGVNIDIFTVDPIIDPEPVPVENRNPDPGAGSRSIHGLVGEESVAVTLPNDRSIFRSASRTLRC</sequence>
<protein>
    <submittedName>
        <fullName evidence="1">Uncharacterized protein</fullName>
    </submittedName>
</protein>
<evidence type="ECO:0000313" key="1">
    <source>
        <dbReference type="EMBL" id="ETS62924.1"/>
    </source>
</evidence>
<name>W3VMY1_MOEAP</name>
<reference evidence="1 2" key="1">
    <citation type="journal article" date="2014" name="Genome Announc.">
        <title>Genome sequence of the basidiomycetous fungus Pseudozyma aphidis DSM70725, an efficient producer of biosurfactant mannosylerythritol lipids.</title>
        <authorList>
            <person name="Lorenz S."/>
            <person name="Guenther M."/>
            <person name="Grumaz C."/>
            <person name="Rupp S."/>
            <person name="Zibek S."/>
            <person name="Sohn K."/>
        </authorList>
    </citation>
    <scope>NUCLEOTIDE SEQUENCE [LARGE SCALE GENOMIC DNA]</scope>
    <source>
        <strain evidence="2">ATCC 32657 / CBS 517.83 / DSM 70725 / JCM 10318 / NBRC 10182 / NRRL Y-7954 / St-0401</strain>
    </source>
</reference>
<comment type="caution">
    <text evidence="1">The sequence shown here is derived from an EMBL/GenBank/DDBJ whole genome shotgun (WGS) entry which is preliminary data.</text>
</comment>
<proteinExistence type="predicted"/>